<evidence type="ECO:0000256" key="1">
    <source>
        <dbReference type="SAM" id="MobiDB-lite"/>
    </source>
</evidence>
<dbReference type="AlphaFoldDB" id="A0A1C3JQM5"/>
<feature type="region of interest" description="Disordered" evidence="1">
    <location>
        <begin position="16"/>
        <end position="217"/>
    </location>
</feature>
<dbReference type="EMBL" id="FLRA01000011">
    <property type="protein sequence ID" value="SBT17425.1"/>
    <property type="molecule type" value="Genomic_DNA"/>
</dbReference>
<dbReference type="Proteomes" id="UP000092840">
    <property type="component" value="Unassembled WGS sequence"/>
</dbReference>
<evidence type="ECO:0000313" key="6">
    <source>
        <dbReference type="Proteomes" id="UP000092871"/>
    </source>
</evidence>
<sequence length="439" mass="48250">MAKGKVRCGQCFHIFTAAPAQGSAPTPNKVAATKPTPQPKPDPASAPKVTEPPTNSPEQKSSELSKQETAKPSRPIQPTKEKAPTPETVSNDGSVNPDWLNTLFDEDDLTPYSPPKGTDERFVESMEEDDLFGDLDAPKAKPTPPASKPKQAKSSPTQPARKEELAPWEVELAELESQMSAQSPASAPVFSEQLQAKRESQTSKQTSPPANNMNQALGADEPDYMHALHSLAQDVSKYDTLSDSEYSSQESMKQLAAEYSLATLTDTEQPKKRRKKARFTWLWTLGTLAALTLLAVQVGVGYFEQGSRSAQFRGFYKAACSYIGCTLPTYEDITAVDIEHVRIQSHPTLTNALQVNAIMTNSSRFAQPMPKLALEFYDLNGRPVAARLFSPQDYLHKDFLDITFMPPSTPIHIVIPIQDPGARAVTHQIKVFSNETQSY</sequence>
<keyword evidence="2" id="KW-1133">Transmembrane helix</keyword>
<keyword evidence="5" id="KW-1185">Reference proteome</keyword>
<keyword evidence="2" id="KW-0812">Transmembrane</keyword>
<feature type="compositionally biased region" description="Polar residues" evidence="1">
    <location>
        <begin position="202"/>
        <end position="215"/>
    </location>
</feature>
<reference evidence="3 6" key="1">
    <citation type="submission" date="2016-06" db="EMBL/GenBank/DDBJ databases">
        <authorList>
            <person name="Kjaerup R.B."/>
            <person name="Dalgaard T.S."/>
            <person name="Juul-Madsen H.R."/>
        </authorList>
    </citation>
    <scope>NUCLEOTIDE SEQUENCE [LARGE SCALE GENOMIC DNA]</scope>
    <source>
        <strain evidence="3 6">CECT 5115</strain>
    </source>
</reference>
<gene>
    <name evidence="3" type="ORF">MGA5115_01536</name>
    <name evidence="4" type="ORF">MGA5116_00190</name>
</gene>
<name>A0A1C3JQM5_9GAMM</name>
<accession>A0A1C3JQM5</accession>
<evidence type="ECO:0000313" key="3">
    <source>
        <dbReference type="EMBL" id="SBT17425.1"/>
    </source>
</evidence>
<proteinExistence type="predicted"/>
<evidence type="ECO:0000313" key="5">
    <source>
        <dbReference type="Proteomes" id="UP000092840"/>
    </source>
</evidence>
<evidence type="ECO:0000256" key="2">
    <source>
        <dbReference type="SAM" id="Phobius"/>
    </source>
</evidence>
<evidence type="ECO:0000313" key="4">
    <source>
        <dbReference type="EMBL" id="SBT19617.1"/>
    </source>
</evidence>
<organism evidence="3 6">
    <name type="scientific">Marinomonas gallaica</name>
    <dbReference type="NCBI Taxonomy" id="1806667"/>
    <lineage>
        <taxon>Bacteria</taxon>
        <taxon>Pseudomonadati</taxon>
        <taxon>Pseudomonadota</taxon>
        <taxon>Gammaproteobacteria</taxon>
        <taxon>Oceanospirillales</taxon>
        <taxon>Oceanospirillaceae</taxon>
        <taxon>Marinomonas</taxon>
    </lineage>
</organism>
<reference evidence="4 5" key="2">
    <citation type="submission" date="2016-06" db="EMBL/GenBank/DDBJ databases">
        <authorList>
            <person name="Rodrigo-Torres L."/>
            <person name="Arahal D.R."/>
        </authorList>
    </citation>
    <scope>NUCLEOTIDE SEQUENCE [LARGE SCALE GENOMIC DNA]</scope>
    <source>
        <strain evidence="4 5">CECT 5116</strain>
    </source>
</reference>
<evidence type="ECO:0008006" key="7">
    <source>
        <dbReference type="Google" id="ProtNLM"/>
    </source>
</evidence>
<keyword evidence="2" id="KW-0472">Membrane</keyword>
<dbReference type="Pfam" id="PF11906">
    <property type="entry name" value="DUF3426"/>
    <property type="match status" value="1"/>
</dbReference>
<dbReference type="Proteomes" id="UP000092871">
    <property type="component" value="Unassembled WGS sequence"/>
</dbReference>
<feature type="compositionally biased region" description="Low complexity" evidence="1">
    <location>
        <begin position="148"/>
        <end position="159"/>
    </location>
</feature>
<dbReference type="InterPro" id="IPR021834">
    <property type="entry name" value="DUF3426"/>
</dbReference>
<feature type="compositionally biased region" description="Low complexity" evidence="1">
    <location>
        <begin position="177"/>
        <end position="188"/>
    </location>
</feature>
<feature type="transmembrane region" description="Helical" evidence="2">
    <location>
        <begin position="281"/>
        <end position="303"/>
    </location>
</feature>
<protein>
    <recommendedName>
        <fullName evidence="7">Zinc finger/thioredoxin putative domain-containing protein</fullName>
    </recommendedName>
</protein>
<dbReference type="EMBL" id="FLRB01000002">
    <property type="protein sequence ID" value="SBT19617.1"/>
    <property type="molecule type" value="Genomic_DNA"/>
</dbReference>
<feature type="compositionally biased region" description="Basic and acidic residues" evidence="1">
    <location>
        <begin position="60"/>
        <end position="71"/>
    </location>
</feature>